<dbReference type="InterPro" id="IPR012337">
    <property type="entry name" value="RNaseH-like_sf"/>
</dbReference>
<dbReference type="GO" id="GO:0003677">
    <property type="term" value="F:DNA binding"/>
    <property type="evidence" value="ECO:0007669"/>
    <property type="project" value="InterPro"/>
</dbReference>
<sequence>MKTLFLLLNLEGQVPSANAIFFSGDRVAGTGNPVIERLSDLQNIAQILVSKIGGSVNAWVVEASVFNGPFAVYKDFIPSVNHWGEPKSYNPTGFPASGSVVSLLSDCLKEVSSVLSQRHKESSQVSISERQLNQPKTFIFGFSKGGTVVNQLVTELGFLDLRTSEDPPQLEEHPRIIPRTKESLLNSIVEIHYVDVGLNSIGAYITDGDVVERISRRLAQGEGDGRIRFVLHGTPRQWGDNRRSWIRNEKDELLRLLQSGTQRSGGKLQVSERDYFVDDRPPNLQMHFEIIEKLDSSESSFSSSHTFRTVKGFFCKEEGADSESEAFLGRSKKKGERGEDPDEPRCYNKEKCRKALAKMVIIDELSFRFVEVVKFLKTFYDTTLKFNGTLNVTSNSYCHELCEMQNQLSELNKQDDLMLSSMAVSMKKKYDKYEGNAENLNCLLFVAVVLNPRYKMDYLTYCFSFVYDSCTFETLSKKVKDNMYRLFEFYSGDKAEFVANKSGEEAATTSTKEAKTDEEGKKCLWSSFVKKMKEKNVNEHKNEVDKYLIDPMEDPTLRNFTPLDWWKNNATKYKVLSLVARDILTTPV</sequence>
<evidence type="ECO:0000259" key="3">
    <source>
        <dbReference type="Pfam" id="PF05699"/>
    </source>
</evidence>
<dbReference type="PANTHER" id="PTHR31296:SF1">
    <property type="entry name" value="MITOCHONDRIAL PROTEIN C2ORF69"/>
    <property type="match status" value="1"/>
</dbReference>
<dbReference type="Pfam" id="PF14372">
    <property type="entry name" value="hAT-like_RNase-H"/>
    <property type="match status" value="1"/>
</dbReference>
<dbReference type="InterPro" id="IPR018881">
    <property type="entry name" value="C2orf69_mit"/>
</dbReference>
<feature type="domain" description="hAT-like transposase RNase-H fold" evidence="4">
    <location>
        <begin position="390"/>
        <end position="490"/>
    </location>
</feature>
<keyword evidence="2" id="KW-0732">Signal</keyword>
<dbReference type="PANTHER" id="PTHR31296">
    <property type="entry name" value="UPF0565 PROTEIN C2ORF69"/>
    <property type="match status" value="1"/>
</dbReference>
<proteinExistence type="predicted"/>
<organism evidence="5 6">
    <name type="scientific">Morus notabilis</name>
    <dbReference type="NCBI Taxonomy" id="981085"/>
    <lineage>
        <taxon>Eukaryota</taxon>
        <taxon>Viridiplantae</taxon>
        <taxon>Streptophyta</taxon>
        <taxon>Embryophyta</taxon>
        <taxon>Tracheophyta</taxon>
        <taxon>Spermatophyta</taxon>
        <taxon>Magnoliopsida</taxon>
        <taxon>eudicotyledons</taxon>
        <taxon>Gunneridae</taxon>
        <taxon>Pentapetalae</taxon>
        <taxon>rosids</taxon>
        <taxon>fabids</taxon>
        <taxon>Rosales</taxon>
        <taxon>Moraceae</taxon>
        <taxon>Moreae</taxon>
        <taxon>Morus</taxon>
    </lineage>
</organism>
<evidence type="ECO:0000313" key="6">
    <source>
        <dbReference type="Proteomes" id="UP000030645"/>
    </source>
</evidence>
<dbReference type="GO" id="GO:0005739">
    <property type="term" value="C:mitochondrion"/>
    <property type="evidence" value="ECO:0007669"/>
    <property type="project" value="TreeGrafter"/>
</dbReference>
<evidence type="ECO:0000256" key="1">
    <source>
        <dbReference type="SAM" id="MobiDB-lite"/>
    </source>
</evidence>
<protein>
    <submittedName>
        <fullName evidence="5">Putative AC9 transposase</fullName>
    </submittedName>
</protein>
<dbReference type="InterPro" id="IPR025525">
    <property type="entry name" value="hAT-like_transposase_RNase-H"/>
</dbReference>
<dbReference type="eggNOG" id="KOG2800">
    <property type="taxonomic scope" value="Eukaryota"/>
</dbReference>
<dbReference type="AlphaFoldDB" id="W9QSR2"/>
<dbReference type="GO" id="GO:0046983">
    <property type="term" value="F:protein dimerization activity"/>
    <property type="evidence" value="ECO:0007669"/>
    <property type="project" value="InterPro"/>
</dbReference>
<dbReference type="SUPFAM" id="SSF53098">
    <property type="entry name" value="Ribonuclease H-like"/>
    <property type="match status" value="1"/>
</dbReference>
<feature type="chain" id="PRO_5004927807" evidence="2">
    <location>
        <begin position="20"/>
        <end position="588"/>
    </location>
</feature>
<name>W9QSR2_9ROSA</name>
<dbReference type="eggNOG" id="KOG1121">
    <property type="taxonomic scope" value="Eukaryota"/>
</dbReference>
<feature type="domain" description="HAT C-terminal dimerisation" evidence="3">
    <location>
        <begin position="543"/>
        <end position="588"/>
    </location>
</feature>
<dbReference type="Pfam" id="PF10561">
    <property type="entry name" value="C2orf69"/>
    <property type="match status" value="1"/>
</dbReference>
<evidence type="ECO:0000313" key="5">
    <source>
        <dbReference type="EMBL" id="EXB37639.1"/>
    </source>
</evidence>
<accession>W9QSR2</accession>
<dbReference type="Pfam" id="PF05699">
    <property type="entry name" value="Dimer_Tnp_hAT"/>
    <property type="match status" value="1"/>
</dbReference>
<keyword evidence="6" id="KW-1185">Reference proteome</keyword>
<dbReference type="InterPro" id="IPR008906">
    <property type="entry name" value="HATC_C_dom"/>
</dbReference>
<evidence type="ECO:0000256" key="2">
    <source>
        <dbReference type="SAM" id="SignalP"/>
    </source>
</evidence>
<dbReference type="Proteomes" id="UP000030645">
    <property type="component" value="Unassembled WGS sequence"/>
</dbReference>
<reference evidence="6" key="1">
    <citation type="submission" date="2013-01" db="EMBL/GenBank/DDBJ databases">
        <title>Draft Genome Sequence of a Mulberry Tree, Morus notabilis C.K. Schneid.</title>
        <authorList>
            <person name="He N."/>
            <person name="Zhao S."/>
        </authorList>
    </citation>
    <scope>NUCLEOTIDE SEQUENCE</scope>
</reference>
<feature type="region of interest" description="Disordered" evidence="1">
    <location>
        <begin position="325"/>
        <end position="344"/>
    </location>
</feature>
<dbReference type="EMBL" id="KE343643">
    <property type="protein sequence ID" value="EXB37639.1"/>
    <property type="molecule type" value="Genomic_DNA"/>
</dbReference>
<gene>
    <name evidence="5" type="ORF">L484_021846</name>
</gene>
<feature type="signal peptide" evidence="2">
    <location>
        <begin position="1"/>
        <end position="19"/>
    </location>
</feature>
<evidence type="ECO:0000259" key="4">
    <source>
        <dbReference type="Pfam" id="PF14372"/>
    </source>
</evidence>